<reference evidence="2" key="1">
    <citation type="submission" date="2019-10" db="EMBL/GenBank/DDBJ databases">
        <authorList>
            <person name="Zhang R."/>
            <person name="Pan Y."/>
            <person name="Wang J."/>
            <person name="Ma R."/>
            <person name="Yu S."/>
        </authorList>
    </citation>
    <scope>NUCLEOTIDE SEQUENCE</scope>
    <source>
        <strain evidence="2">LA-IB0</strain>
        <tissue evidence="2">Leaf</tissue>
    </source>
</reference>
<dbReference type="PROSITE" id="PS52045">
    <property type="entry name" value="NEPROSIN_PEP_CD"/>
    <property type="match status" value="1"/>
</dbReference>
<comment type="caution">
    <text evidence="2">The sequence shown here is derived from an EMBL/GenBank/DDBJ whole genome shotgun (WGS) entry which is preliminary data.</text>
</comment>
<dbReference type="InterPro" id="IPR053168">
    <property type="entry name" value="Glutamic_endopeptidase"/>
</dbReference>
<name>A0AAV6XH49_9LAMI</name>
<proteinExistence type="predicted"/>
<feature type="domain" description="Neprosin PEP catalytic" evidence="1">
    <location>
        <begin position="72"/>
        <end position="322"/>
    </location>
</feature>
<keyword evidence="3" id="KW-1185">Reference proteome</keyword>
<sequence length="322" mass="36292">MKMEKSASKEVFVGRNKGSPVTITSQIWHKSGNCPKGTIPIRRIKKNNISNVRKKAISLQFDKQFNESKKVYLLQTNHSLAFLHTEGYAYLGAKGDIQVWNPKVESDDEYSTSQVALKNGLQGVESGWAVNPSVYGDRQTRLFVYWTADGSEKTGCFDLTCPGFVQTSNEIALGAAIYPISNPTGLPYQIIMYIHKDPNTGNWWVQYGERINIGYWPQDLFGMLRAHANIVQWGGEVYSSRVGTNPHTSTEMGSGQFPDWVSGESGSVKRMRVLGNNLVLKFPEWVNGYSDEYNCYNVYYIHDYVEDPEFFYGGPGKNPMCP</sequence>
<protein>
    <recommendedName>
        <fullName evidence="1">Neprosin PEP catalytic domain-containing protein</fullName>
    </recommendedName>
</protein>
<dbReference type="InterPro" id="IPR004314">
    <property type="entry name" value="Neprosin"/>
</dbReference>
<evidence type="ECO:0000313" key="2">
    <source>
        <dbReference type="EMBL" id="KAG8381834.1"/>
    </source>
</evidence>
<accession>A0AAV6XH49</accession>
<dbReference type="Gene3D" id="3.90.1320.10">
    <property type="entry name" value="Outer-capsid protein sigma 3, large lobe"/>
    <property type="match status" value="1"/>
</dbReference>
<dbReference type="PANTHER" id="PTHR31589">
    <property type="entry name" value="PROTEIN, PUTATIVE (DUF239)-RELATED-RELATED"/>
    <property type="match status" value="1"/>
</dbReference>
<evidence type="ECO:0000313" key="3">
    <source>
        <dbReference type="Proteomes" id="UP000826271"/>
    </source>
</evidence>
<dbReference type="AlphaFoldDB" id="A0AAV6XH49"/>
<gene>
    <name evidence="2" type="ORF">BUALT_Bualt05G0014000</name>
</gene>
<dbReference type="Pfam" id="PF03080">
    <property type="entry name" value="Neprosin"/>
    <property type="match status" value="1"/>
</dbReference>
<dbReference type="EMBL" id="WHWC01000005">
    <property type="protein sequence ID" value="KAG8381834.1"/>
    <property type="molecule type" value="Genomic_DNA"/>
</dbReference>
<dbReference type="PANTHER" id="PTHR31589:SF111">
    <property type="entry name" value="NEPROSIN DOMAIN-CONTAINING PROTEIN"/>
    <property type="match status" value="1"/>
</dbReference>
<dbReference type="Proteomes" id="UP000826271">
    <property type="component" value="Unassembled WGS sequence"/>
</dbReference>
<evidence type="ECO:0000259" key="1">
    <source>
        <dbReference type="PROSITE" id="PS52045"/>
    </source>
</evidence>
<organism evidence="2 3">
    <name type="scientific">Buddleja alternifolia</name>
    <dbReference type="NCBI Taxonomy" id="168488"/>
    <lineage>
        <taxon>Eukaryota</taxon>
        <taxon>Viridiplantae</taxon>
        <taxon>Streptophyta</taxon>
        <taxon>Embryophyta</taxon>
        <taxon>Tracheophyta</taxon>
        <taxon>Spermatophyta</taxon>
        <taxon>Magnoliopsida</taxon>
        <taxon>eudicotyledons</taxon>
        <taxon>Gunneridae</taxon>
        <taxon>Pentapetalae</taxon>
        <taxon>asterids</taxon>
        <taxon>lamiids</taxon>
        <taxon>Lamiales</taxon>
        <taxon>Scrophulariaceae</taxon>
        <taxon>Buddlejeae</taxon>
        <taxon>Buddleja</taxon>
    </lineage>
</organism>